<dbReference type="SMART" id="SM00317">
    <property type="entry name" value="SET"/>
    <property type="match status" value="1"/>
</dbReference>
<keyword evidence="8" id="KW-1185">Reference proteome</keyword>
<evidence type="ECO:0000313" key="7">
    <source>
        <dbReference type="EMBL" id="KAK7418595.1"/>
    </source>
</evidence>
<dbReference type="SUPFAM" id="SSF144232">
    <property type="entry name" value="HIT/MYND zinc finger-like"/>
    <property type="match status" value="1"/>
</dbReference>
<gene>
    <name evidence="7" type="ORF">QQZ08_011179</name>
</gene>
<keyword evidence="1" id="KW-0479">Metal-binding</keyword>
<dbReference type="PROSITE" id="PS50865">
    <property type="entry name" value="ZF_MYND_2"/>
    <property type="match status" value="1"/>
</dbReference>
<dbReference type="Pfam" id="PF00856">
    <property type="entry name" value="SET"/>
    <property type="match status" value="1"/>
</dbReference>
<dbReference type="Proteomes" id="UP001498421">
    <property type="component" value="Unassembled WGS sequence"/>
</dbReference>
<dbReference type="Gene3D" id="2.170.270.10">
    <property type="entry name" value="SET domain"/>
    <property type="match status" value="1"/>
</dbReference>
<organism evidence="7 8">
    <name type="scientific">Neonectria magnoliae</name>
    <dbReference type="NCBI Taxonomy" id="2732573"/>
    <lineage>
        <taxon>Eukaryota</taxon>
        <taxon>Fungi</taxon>
        <taxon>Dikarya</taxon>
        <taxon>Ascomycota</taxon>
        <taxon>Pezizomycotina</taxon>
        <taxon>Sordariomycetes</taxon>
        <taxon>Hypocreomycetidae</taxon>
        <taxon>Hypocreales</taxon>
        <taxon>Nectriaceae</taxon>
        <taxon>Neonectria</taxon>
    </lineage>
</organism>
<dbReference type="SUPFAM" id="SSF82199">
    <property type="entry name" value="SET domain"/>
    <property type="match status" value="1"/>
</dbReference>
<dbReference type="EMBL" id="JAZAVK010000163">
    <property type="protein sequence ID" value="KAK7418595.1"/>
    <property type="molecule type" value="Genomic_DNA"/>
</dbReference>
<evidence type="ECO:0000256" key="3">
    <source>
        <dbReference type="ARBA" id="ARBA00022833"/>
    </source>
</evidence>
<proteinExistence type="predicted"/>
<evidence type="ECO:0000256" key="2">
    <source>
        <dbReference type="ARBA" id="ARBA00022771"/>
    </source>
</evidence>
<dbReference type="InterPro" id="IPR001214">
    <property type="entry name" value="SET_dom"/>
</dbReference>
<evidence type="ECO:0000256" key="4">
    <source>
        <dbReference type="PROSITE-ProRule" id="PRU00134"/>
    </source>
</evidence>
<evidence type="ECO:0000259" key="6">
    <source>
        <dbReference type="PROSITE" id="PS50865"/>
    </source>
</evidence>
<feature type="domain" description="SET" evidence="5">
    <location>
        <begin position="8"/>
        <end position="155"/>
    </location>
</feature>
<dbReference type="PROSITE" id="PS01360">
    <property type="entry name" value="ZF_MYND_1"/>
    <property type="match status" value="1"/>
</dbReference>
<keyword evidence="2 4" id="KW-0863">Zinc-finger</keyword>
<feature type="domain" description="MYND-type" evidence="6">
    <location>
        <begin position="484"/>
        <end position="524"/>
    </location>
</feature>
<dbReference type="PANTHER" id="PTHR47332">
    <property type="entry name" value="SET DOMAIN-CONTAINING PROTEIN 5"/>
    <property type="match status" value="1"/>
</dbReference>
<sequence>MSSSDPVKMVTIREVPGKGKGLVAAQKIPKGTRLLSEEPIIRIPEDAPDNPSLRASIRRQVESLTDEQRRSFLDMHNTYPGSMSTNSPSHYLGIIRTNALPMDDTTECGIFLSACRINHACDNNAQKGWNEAIKRHTIHALRDIDKDEEITISYLGVIKNRKARQEDIQRKFGFTCSCRLCSLPPHLSAESDRRLDEILKLDGLIGKAGVLGTIITAPKRVLRHVDQQIQLYNEQGPSDAGLSRAFFDAAQIAAINGDLARARVFAERAASAWLVAEGADNPIVLKAKAFAQDPSTYDIYGFSTAWKTSVDDIPHDLDATEFEDWLWRREKRHEPGQPVDLRNRATFPSFMELPDENDVDEDFFKSNDGVNYKPRRHWCFLAEIVDYGALLRLQMTIKDVSGETLPLFFHTDGRGGEISPSQTHKGYTVAILYAQQHAFAFSEPGIRHEDPPLIKIFPISLDNLLALSDRVQRFSSTKDQIRTCHGCDKRATCLKNCARCSMFWYCDADCQKVGWLDKGHKADCKLLQDGDLKGLFSLNWDEFQDFIKFPLRP</sequence>
<evidence type="ECO:0008006" key="9">
    <source>
        <dbReference type="Google" id="ProtNLM"/>
    </source>
</evidence>
<comment type="caution">
    <text evidence="7">The sequence shown here is derived from an EMBL/GenBank/DDBJ whole genome shotgun (WGS) entry which is preliminary data.</text>
</comment>
<dbReference type="PANTHER" id="PTHR47332:SF2">
    <property type="entry name" value="SET-6"/>
    <property type="match status" value="1"/>
</dbReference>
<dbReference type="Gene3D" id="6.10.140.2220">
    <property type="match status" value="1"/>
</dbReference>
<protein>
    <recommendedName>
        <fullName evidence="9">MYND-type zinc finger protein samB</fullName>
    </recommendedName>
</protein>
<reference evidence="7 8" key="1">
    <citation type="journal article" date="2025" name="Microbiol. Resour. Announc.">
        <title>Draft genome sequences for Neonectria magnoliae and Neonectria punicea, canker pathogens of Liriodendron tulipifera and Acer saccharum in West Virginia.</title>
        <authorList>
            <person name="Petronek H.M."/>
            <person name="Kasson M.T."/>
            <person name="Metheny A.M."/>
            <person name="Stauder C.M."/>
            <person name="Lovett B."/>
            <person name="Lynch S.C."/>
            <person name="Garnas J.R."/>
            <person name="Kasson L.R."/>
            <person name="Stajich J.E."/>
        </authorList>
    </citation>
    <scope>NUCLEOTIDE SEQUENCE [LARGE SCALE GENOMIC DNA]</scope>
    <source>
        <strain evidence="7 8">NRRL 64651</strain>
    </source>
</reference>
<dbReference type="InterPro" id="IPR053185">
    <property type="entry name" value="SET_domain_protein"/>
</dbReference>
<accession>A0ABR1HCC1</accession>
<evidence type="ECO:0000256" key="1">
    <source>
        <dbReference type="ARBA" id="ARBA00022723"/>
    </source>
</evidence>
<dbReference type="InterPro" id="IPR002893">
    <property type="entry name" value="Znf_MYND"/>
</dbReference>
<evidence type="ECO:0000259" key="5">
    <source>
        <dbReference type="PROSITE" id="PS50280"/>
    </source>
</evidence>
<evidence type="ECO:0000313" key="8">
    <source>
        <dbReference type="Proteomes" id="UP001498421"/>
    </source>
</evidence>
<dbReference type="Pfam" id="PF01753">
    <property type="entry name" value="zf-MYND"/>
    <property type="match status" value="1"/>
</dbReference>
<dbReference type="PROSITE" id="PS50280">
    <property type="entry name" value="SET"/>
    <property type="match status" value="1"/>
</dbReference>
<dbReference type="CDD" id="cd20071">
    <property type="entry name" value="SET_SMYD"/>
    <property type="match status" value="1"/>
</dbReference>
<keyword evidence="3" id="KW-0862">Zinc</keyword>
<name>A0ABR1HCC1_9HYPO</name>
<dbReference type="InterPro" id="IPR046341">
    <property type="entry name" value="SET_dom_sf"/>
</dbReference>